<evidence type="ECO:0000313" key="2">
    <source>
        <dbReference type="Proteomes" id="UP000037035"/>
    </source>
</evidence>
<dbReference type="GO" id="GO:0005634">
    <property type="term" value="C:nucleus"/>
    <property type="evidence" value="ECO:0007669"/>
    <property type="project" value="TreeGrafter"/>
</dbReference>
<comment type="caution">
    <text evidence="1">The sequence shown here is derived from an EMBL/GenBank/DDBJ whole genome shotgun (WGS) entry which is preliminary data.</text>
</comment>
<reference evidence="1 2" key="1">
    <citation type="submission" date="2015-08" db="EMBL/GenBank/DDBJ databases">
        <title>Next Generation Sequencing and Analysis of the Genome of Puccinia sorghi L Schw, the Causal Agent of Maize Common Rust.</title>
        <authorList>
            <person name="Rochi L."/>
            <person name="Burguener G."/>
            <person name="Darino M."/>
            <person name="Turjanski A."/>
            <person name="Kreff E."/>
            <person name="Dieguez M.J."/>
            <person name="Sacco F."/>
        </authorList>
    </citation>
    <scope>NUCLEOTIDE SEQUENCE [LARGE SCALE GENOMIC DNA]</scope>
    <source>
        <strain evidence="1 2">RO10H11247</strain>
    </source>
</reference>
<keyword evidence="2" id="KW-1185">Reference proteome</keyword>
<dbReference type="Proteomes" id="UP000037035">
    <property type="component" value="Unassembled WGS sequence"/>
</dbReference>
<dbReference type="SUPFAM" id="SSF53098">
    <property type="entry name" value="Ribonuclease H-like"/>
    <property type="match status" value="1"/>
</dbReference>
<dbReference type="PANTHER" id="PTHR46169">
    <property type="entry name" value="DNA REPLICATION-RELATED ELEMENT FACTOR, ISOFORM A"/>
    <property type="match status" value="1"/>
</dbReference>
<proteinExistence type="predicted"/>
<evidence type="ECO:0000313" key="1">
    <source>
        <dbReference type="EMBL" id="KNZ57041.1"/>
    </source>
</evidence>
<dbReference type="GO" id="GO:0006357">
    <property type="term" value="P:regulation of transcription by RNA polymerase II"/>
    <property type="evidence" value="ECO:0007669"/>
    <property type="project" value="TreeGrafter"/>
</dbReference>
<dbReference type="InterPro" id="IPR012337">
    <property type="entry name" value="RNaseH-like_sf"/>
</dbReference>
<dbReference type="VEuPathDB" id="FungiDB:VP01_2257g5"/>
<sequence>MQEITLGIPHLIGSNSGENFAILFQKSLDQFECTRKLFSITTDNTLTNNKMVKWIENKFPEFNHKTHLLGCFDHVINLAAKSALAILGTNKEDEEGNKLPTSVMDEMKLKNDDLSKYMINNNKWEQSCHIVHMLDPLGAATELLCGSEYPTLNSALPIYLILMKRLTIIQNGLYDQGQLIEPTRKMFEKLNQYL</sequence>
<dbReference type="InterPro" id="IPR052717">
    <property type="entry name" value="Vacuolar_transposase_reg"/>
</dbReference>
<evidence type="ECO:0008006" key="3">
    <source>
        <dbReference type="Google" id="ProtNLM"/>
    </source>
</evidence>
<protein>
    <recommendedName>
        <fullName evidence="3">hAT-like transposase RNase-H fold domain-containing protein</fullName>
    </recommendedName>
</protein>
<gene>
    <name evidence="1" type="ORF">VP01_2257g5</name>
</gene>
<name>A0A0L6V8A7_9BASI</name>
<accession>A0A0L6V8A7</accession>
<dbReference type="PANTHER" id="PTHR46169:SF29">
    <property type="entry name" value="DNA REPLICATION-RELATED ELEMENT FACTOR, ISOFORM A"/>
    <property type="match status" value="1"/>
</dbReference>
<dbReference type="OrthoDB" id="2745866at2759"/>
<dbReference type="AlphaFoldDB" id="A0A0L6V8A7"/>
<dbReference type="EMBL" id="LAVV01007122">
    <property type="protein sequence ID" value="KNZ57041.1"/>
    <property type="molecule type" value="Genomic_DNA"/>
</dbReference>
<organism evidence="1 2">
    <name type="scientific">Puccinia sorghi</name>
    <dbReference type="NCBI Taxonomy" id="27349"/>
    <lineage>
        <taxon>Eukaryota</taxon>
        <taxon>Fungi</taxon>
        <taxon>Dikarya</taxon>
        <taxon>Basidiomycota</taxon>
        <taxon>Pucciniomycotina</taxon>
        <taxon>Pucciniomycetes</taxon>
        <taxon>Pucciniales</taxon>
        <taxon>Pucciniaceae</taxon>
        <taxon>Puccinia</taxon>
    </lineage>
</organism>